<evidence type="ECO:0000256" key="3">
    <source>
        <dbReference type="ARBA" id="ARBA00022729"/>
    </source>
</evidence>
<dbReference type="Proteomes" id="UP000830167">
    <property type="component" value="Chromosome"/>
</dbReference>
<proteinExistence type="inferred from homology"/>
<keyword evidence="7" id="KW-1185">Reference proteome</keyword>
<keyword evidence="3 4" id="KW-0732">Signal</keyword>
<dbReference type="Gene3D" id="3.40.50.2300">
    <property type="match status" value="2"/>
</dbReference>
<protein>
    <submittedName>
        <fullName evidence="6">Substrate-binding domain-containing protein</fullName>
    </submittedName>
</protein>
<reference evidence="6" key="1">
    <citation type="submission" date="2021-12" db="EMBL/GenBank/DDBJ databases">
        <title>Alicyclobacillaceae gen. nov., sp. nov., isolated from chalcocite enrichment system.</title>
        <authorList>
            <person name="Jiang Z."/>
        </authorList>
    </citation>
    <scope>NUCLEOTIDE SEQUENCE</scope>
    <source>
        <strain evidence="6">MYW30-H2</strain>
    </source>
</reference>
<evidence type="ECO:0000256" key="2">
    <source>
        <dbReference type="ARBA" id="ARBA00007639"/>
    </source>
</evidence>
<gene>
    <name evidence="6" type="ORF">LSG31_11440</name>
</gene>
<dbReference type="PANTHER" id="PTHR46847:SF1">
    <property type="entry name" value="D-ALLOSE-BINDING PERIPLASMIC PROTEIN-RELATED"/>
    <property type="match status" value="1"/>
</dbReference>
<feature type="chain" id="PRO_5046093117" evidence="4">
    <location>
        <begin position="34"/>
        <end position="358"/>
    </location>
</feature>
<dbReference type="InterPro" id="IPR025997">
    <property type="entry name" value="SBP_2_dom"/>
</dbReference>
<feature type="signal peptide" evidence="4">
    <location>
        <begin position="1"/>
        <end position="33"/>
    </location>
</feature>
<dbReference type="SUPFAM" id="SSF53822">
    <property type="entry name" value="Periplasmic binding protein-like I"/>
    <property type="match status" value="1"/>
</dbReference>
<dbReference type="RefSeq" id="WP_347439387.1">
    <property type="nucleotide sequence ID" value="NZ_CP089291.1"/>
</dbReference>
<comment type="similarity">
    <text evidence="2">Belongs to the bacterial solute-binding protein 2 family.</text>
</comment>
<accession>A0ABY4CQE5</accession>
<evidence type="ECO:0000256" key="1">
    <source>
        <dbReference type="ARBA" id="ARBA00004196"/>
    </source>
</evidence>
<organism evidence="6 7">
    <name type="scientific">Fodinisporobacter ferrooxydans</name>
    <dbReference type="NCBI Taxonomy" id="2901836"/>
    <lineage>
        <taxon>Bacteria</taxon>
        <taxon>Bacillati</taxon>
        <taxon>Bacillota</taxon>
        <taxon>Bacilli</taxon>
        <taxon>Bacillales</taxon>
        <taxon>Alicyclobacillaceae</taxon>
        <taxon>Fodinisporobacter</taxon>
    </lineage>
</organism>
<dbReference type="Pfam" id="PF13407">
    <property type="entry name" value="Peripla_BP_4"/>
    <property type="match status" value="1"/>
</dbReference>
<evidence type="ECO:0000256" key="4">
    <source>
        <dbReference type="SAM" id="SignalP"/>
    </source>
</evidence>
<dbReference type="PROSITE" id="PS51257">
    <property type="entry name" value="PROKAR_LIPOPROTEIN"/>
    <property type="match status" value="1"/>
</dbReference>
<dbReference type="PANTHER" id="PTHR46847">
    <property type="entry name" value="D-ALLOSE-BINDING PERIPLASMIC PROTEIN-RELATED"/>
    <property type="match status" value="1"/>
</dbReference>
<name>A0ABY4CQE5_9BACL</name>
<sequence length="358" mass="38838">MVKRKLAKVATVTAMAGLVFSLVGCGSSSSQQASSGNGGKPVKKAWKIALSNSYIGNSWRSEMVKIFEGYAKQKKAEGIISDYYVSSSGNDPQAQINEIRNMMSKGYNAILVDAASPTALAPVLNEAAKRGIVVVAFDNTVDSNKVYNVNTDQVQFGEKQAQWLADQMHGKGNILELNGVEGTTVDRDRQKGYENVLKKYPGIHVLQKGYGKWDDAATSIVINNMLNAEKGQGINGILTQGGGENAIYQALKQNNLDPTKIPMTGEMTNGFFRHMKEDGVKGIGVGQPPYLSAASLDVALDVLNGKKVEKTVMIPLPVGTYKNVDKFYAKGQPDNFFVDWTNADNTYKLKLADVLPKK</sequence>
<evidence type="ECO:0000259" key="5">
    <source>
        <dbReference type="Pfam" id="PF13407"/>
    </source>
</evidence>
<evidence type="ECO:0000313" key="7">
    <source>
        <dbReference type="Proteomes" id="UP000830167"/>
    </source>
</evidence>
<comment type="subcellular location">
    <subcellularLocation>
        <location evidence="1">Cell envelope</location>
    </subcellularLocation>
</comment>
<evidence type="ECO:0000313" key="6">
    <source>
        <dbReference type="EMBL" id="UOF92717.1"/>
    </source>
</evidence>
<feature type="domain" description="Periplasmic binding protein" evidence="5">
    <location>
        <begin position="48"/>
        <end position="307"/>
    </location>
</feature>
<dbReference type="InterPro" id="IPR028082">
    <property type="entry name" value="Peripla_BP_I"/>
</dbReference>
<dbReference type="EMBL" id="CP089291">
    <property type="protein sequence ID" value="UOF92717.1"/>
    <property type="molecule type" value="Genomic_DNA"/>
</dbReference>